<dbReference type="EMBL" id="CP040916">
    <property type="protein sequence ID" value="QDQ14230.1"/>
    <property type="molecule type" value="Genomic_DNA"/>
</dbReference>
<feature type="transmembrane region" description="Helical" evidence="1">
    <location>
        <begin position="32"/>
        <end position="56"/>
    </location>
</feature>
<keyword evidence="1" id="KW-0812">Transmembrane</keyword>
<feature type="transmembrane region" description="Helical" evidence="1">
    <location>
        <begin position="96"/>
        <end position="114"/>
    </location>
</feature>
<evidence type="ECO:0000313" key="2">
    <source>
        <dbReference type="EMBL" id="QDQ14230.1"/>
    </source>
</evidence>
<protein>
    <submittedName>
        <fullName evidence="2">Uncharacterized protein</fullName>
    </submittedName>
</protein>
<keyword evidence="1" id="KW-1133">Transmembrane helix</keyword>
<reference evidence="2 3" key="1">
    <citation type="journal article" date="2019" name="J. Ind. Microbiol. Biotechnol.">
        <title>The complete genomic sequence of Streptomyces spectabilis NRRL-2792 and identification of secondary metabolite biosynthetic gene clusters.</title>
        <authorList>
            <person name="Sinha A."/>
            <person name="Phillips-Salemka S."/>
            <person name="Niraula T.A."/>
            <person name="Short K.A."/>
            <person name="Niraula N.P."/>
        </authorList>
    </citation>
    <scope>NUCLEOTIDE SEQUENCE [LARGE SCALE GENOMIC DNA]</scope>
    <source>
        <strain evidence="2 3">NRRL 2792</strain>
    </source>
</reference>
<dbReference type="Proteomes" id="UP000316806">
    <property type="component" value="Chromosome"/>
</dbReference>
<gene>
    <name evidence="2" type="ORF">FH965_29680</name>
</gene>
<name>A0A516REZ5_STRST</name>
<organism evidence="2 3">
    <name type="scientific">Streptomyces spectabilis</name>
    <dbReference type="NCBI Taxonomy" id="68270"/>
    <lineage>
        <taxon>Bacteria</taxon>
        <taxon>Bacillati</taxon>
        <taxon>Actinomycetota</taxon>
        <taxon>Actinomycetes</taxon>
        <taxon>Kitasatosporales</taxon>
        <taxon>Streptomycetaceae</taxon>
        <taxon>Streptomyces</taxon>
    </lineage>
</organism>
<dbReference type="AlphaFoldDB" id="A0A516REZ5"/>
<dbReference type="RefSeq" id="WP_144321445.1">
    <property type="nucleotide sequence ID" value="NZ_CP040916.1"/>
</dbReference>
<evidence type="ECO:0000256" key="1">
    <source>
        <dbReference type="SAM" id="Phobius"/>
    </source>
</evidence>
<keyword evidence="1" id="KW-0472">Membrane</keyword>
<accession>A0A516REZ5</accession>
<evidence type="ECO:0000313" key="3">
    <source>
        <dbReference type="Proteomes" id="UP000316806"/>
    </source>
</evidence>
<feature type="transmembrane region" description="Helical" evidence="1">
    <location>
        <begin position="68"/>
        <end position="89"/>
    </location>
</feature>
<proteinExistence type="predicted"/>
<sequence>MHDTSSEGAPSPAGAATAVASARTVHGRGGVALLRTVAALACLETLVQGLLAGMLLNGDVDSIDPHGFNAYVFELLVFLQVVAAVLLWRHNRRLTWPLKATIGILLATFTQTALGLEGSLAAHVALGVALCAMETALVLRAFTLRTENAAAPTAPTVPRQHP</sequence>
<feature type="transmembrane region" description="Helical" evidence="1">
    <location>
        <begin position="120"/>
        <end position="139"/>
    </location>
</feature>